<dbReference type="EMBL" id="JAMZIH010002109">
    <property type="protein sequence ID" value="KAJ1677661.1"/>
    <property type="molecule type" value="Genomic_DNA"/>
</dbReference>
<gene>
    <name evidence="1" type="ORF">EV182_005696</name>
</gene>
<proteinExistence type="predicted"/>
<reference evidence="1" key="1">
    <citation type="submission" date="2022-06" db="EMBL/GenBank/DDBJ databases">
        <title>Phylogenomic reconstructions and comparative analyses of Kickxellomycotina fungi.</title>
        <authorList>
            <person name="Reynolds N.K."/>
            <person name="Stajich J.E."/>
            <person name="Barry K."/>
            <person name="Grigoriev I.V."/>
            <person name="Crous P."/>
            <person name="Smith M.E."/>
        </authorList>
    </citation>
    <scope>NUCLEOTIDE SEQUENCE</scope>
    <source>
        <strain evidence="1">RSA 2271</strain>
    </source>
</reference>
<evidence type="ECO:0000313" key="2">
    <source>
        <dbReference type="Proteomes" id="UP001145114"/>
    </source>
</evidence>
<dbReference type="Proteomes" id="UP001145114">
    <property type="component" value="Unassembled WGS sequence"/>
</dbReference>
<keyword evidence="2" id="KW-1185">Reference proteome</keyword>
<comment type="caution">
    <text evidence="1">The sequence shown here is derived from an EMBL/GenBank/DDBJ whole genome shotgun (WGS) entry which is preliminary data.</text>
</comment>
<protein>
    <submittedName>
        <fullName evidence="1">Uncharacterized protein</fullName>
    </submittedName>
</protein>
<accession>A0ACC1HMX2</accession>
<sequence>MIVNSPLPDIEIPGTDVASFFLGVKGSEIPRFVRSSNNETPENCDSVLLVDADSGETLSYRQLLITAYGFAYKLREELGVGEGDVVAVISRPSIYLPPIHFAVLLVGGVYMPLNPHAGLDQLGLWLTQSSARLVFAQPDLLENLELGSSKHAGACISAIDEEEIRQLATSDEILDRQFRSPLFSIDNDARQSRSTTAMIAFSSGTTDAQKAVKLNHRNLISAFVQVGGYATSHHSSGLASES</sequence>
<feature type="non-terminal residue" evidence="1">
    <location>
        <position position="242"/>
    </location>
</feature>
<organism evidence="1 2">
    <name type="scientific">Spiromyces aspiralis</name>
    <dbReference type="NCBI Taxonomy" id="68401"/>
    <lineage>
        <taxon>Eukaryota</taxon>
        <taxon>Fungi</taxon>
        <taxon>Fungi incertae sedis</taxon>
        <taxon>Zoopagomycota</taxon>
        <taxon>Kickxellomycotina</taxon>
        <taxon>Kickxellomycetes</taxon>
        <taxon>Kickxellales</taxon>
        <taxon>Kickxellaceae</taxon>
        <taxon>Spiromyces</taxon>
    </lineage>
</organism>
<evidence type="ECO:0000313" key="1">
    <source>
        <dbReference type="EMBL" id="KAJ1677661.1"/>
    </source>
</evidence>
<name>A0ACC1HMX2_9FUNG</name>